<proteinExistence type="predicted"/>
<keyword evidence="1" id="KW-1185">Reference proteome</keyword>
<dbReference type="AlphaFoldDB" id="A0A7E4V2K4"/>
<reference evidence="1" key="1">
    <citation type="journal article" date="2013" name="Genetics">
        <title>The draft genome and transcriptome of Panagrellus redivivus are shaped by the harsh demands of a free-living lifestyle.</title>
        <authorList>
            <person name="Srinivasan J."/>
            <person name="Dillman A.R."/>
            <person name="Macchietto M.G."/>
            <person name="Heikkinen L."/>
            <person name="Lakso M."/>
            <person name="Fracchia K.M."/>
            <person name="Antoshechkin I."/>
            <person name="Mortazavi A."/>
            <person name="Wong G."/>
            <person name="Sternberg P.W."/>
        </authorList>
    </citation>
    <scope>NUCLEOTIDE SEQUENCE [LARGE SCALE GENOMIC DNA]</scope>
    <source>
        <strain evidence="1">MT8872</strain>
    </source>
</reference>
<reference evidence="2" key="2">
    <citation type="submission" date="2020-10" db="UniProtKB">
        <authorList>
            <consortium name="WormBaseParasite"/>
        </authorList>
    </citation>
    <scope>IDENTIFICATION</scope>
</reference>
<dbReference type="Proteomes" id="UP000492821">
    <property type="component" value="Unassembled WGS sequence"/>
</dbReference>
<organism evidence="1 2">
    <name type="scientific">Panagrellus redivivus</name>
    <name type="common">Microworm</name>
    <dbReference type="NCBI Taxonomy" id="6233"/>
    <lineage>
        <taxon>Eukaryota</taxon>
        <taxon>Metazoa</taxon>
        <taxon>Ecdysozoa</taxon>
        <taxon>Nematoda</taxon>
        <taxon>Chromadorea</taxon>
        <taxon>Rhabditida</taxon>
        <taxon>Tylenchina</taxon>
        <taxon>Panagrolaimomorpha</taxon>
        <taxon>Panagrolaimoidea</taxon>
        <taxon>Panagrolaimidae</taxon>
        <taxon>Panagrellus</taxon>
    </lineage>
</organism>
<accession>A0A7E4V2K4</accession>
<evidence type="ECO:0000313" key="2">
    <source>
        <dbReference type="WBParaSite" id="Pan_g15870.t1"/>
    </source>
</evidence>
<name>A0A7E4V2K4_PANRE</name>
<dbReference type="WBParaSite" id="Pan_g15870.t1">
    <property type="protein sequence ID" value="Pan_g15870.t1"/>
    <property type="gene ID" value="Pan_g15870"/>
</dbReference>
<protein>
    <submittedName>
        <fullName evidence="2">F-box domain-containing protein</fullName>
    </submittedName>
</protein>
<sequence>MPYPIAKLAYGLRCRLSELATADERYRLQVATGNKDICPPKLQHIKTHLECIYVRYRNNQFTVSKSEPSNTPFTIEGNKEVLFKTTSMSLDFVTATDNAFTTDCRIFFQPKDLTLRNCDVSTNLFQVLSYQLDYSELNMMYIWNECHETINFSDVLTVCPALNRLKLLNVLQKSWMADIRKFQKRKLMELTVAGTEEQLGDWNINELVAFLEAQEPCFQLIVHATKISNQYRSKLINTLWQKFSPYSKSMYERQVQILHRSQTYRFYLAPGYQAHKGMVRSGVGGFK</sequence>
<evidence type="ECO:0000313" key="1">
    <source>
        <dbReference type="Proteomes" id="UP000492821"/>
    </source>
</evidence>